<dbReference type="KEGG" id="vg:41901602"/>
<name>A0A0C5AYW7_ASF</name>
<sequence>MLCIWIKNNFSIGYIPLIYSLPQKMTKKKENQFFIRSGKKIQQTQMMMFITVYDINQKQKKRYGLRG</sequence>
<protein>
    <submittedName>
        <fullName evidence="1">BA71V-C84L</fullName>
    </submittedName>
</protein>
<organismHost>
    <name type="scientific">Sus scrofa</name>
    <name type="common">Pig</name>
    <dbReference type="NCBI Taxonomy" id="9823"/>
</organismHost>
<organismHost>
    <name type="scientific">Phacochoerus africanus</name>
    <name type="common">Warthog</name>
    <dbReference type="NCBI Taxonomy" id="41426"/>
</organismHost>
<organismHost>
    <name type="scientific">Phacochoerus aethiopicus</name>
    <name type="common">Warthog</name>
    <dbReference type="NCBI Taxonomy" id="85517"/>
</organismHost>
<gene>
    <name evidence="1" type="primary">BA71V-C84L</name>
</gene>
<evidence type="ECO:0000313" key="2">
    <source>
        <dbReference type="Proteomes" id="UP000105860"/>
    </source>
</evidence>
<dbReference type="Proteomes" id="UP000105860">
    <property type="component" value="Segment"/>
</dbReference>
<accession>A0A0C5AYW7</accession>
<organismHost>
    <name type="scientific">Ornithodoros</name>
    <name type="common">relapsing fever ticks</name>
    <dbReference type="NCBI Taxonomy" id="6937"/>
</organismHost>
<dbReference type="RefSeq" id="YP_009702797.1">
    <property type="nucleotide sequence ID" value="NC_044945.1"/>
</dbReference>
<dbReference type="GeneID" id="41901602"/>
<organism evidence="1 2">
    <name type="scientific">African swine fever virus</name>
    <name type="common">ASFV</name>
    <dbReference type="NCBI Taxonomy" id="10497"/>
    <lineage>
        <taxon>Viruses</taxon>
        <taxon>Varidnaviria</taxon>
        <taxon>Bamfordvirae</taxon>
        <taxon>Nucleocytoviricota</taxon>
        <taxon>Pokkesviricetes</taxon>
        <taxon>Asfuvirales</taxon>
        <taxon>Asfarviridae</taxon>
        <taxon>Asfivirus</taxon>
        <taxon>Asfivirus haemorrhagiae</taxon>
    </lineage>
</organism>
<reference evidence="1 2" key="1">
    <citation type="journal article" date="2015" name="Virus Genes">
        <title>Comparative analysis of the complete genome sequences of Kenyan African swine fever virus isolates within p72 genotypes IX and X.</title>
        <authorList>
            <person name="Bishop R.P."/>
            <person name="Fleischauer C."/>
            <person name="de Villiers E.P."/>
            <person name="Okoth E.A."/>
            <person name="Arias M."/>
            <person name="Gallardo C."/>
            <person name="Upton C."/>
        </authorList>
    </citation>
    <scope>NUCLEOTIDE SEQUENCE [LARGE SCALE GENOMIC DNA]</scope>
    <source>
        <strain evidence="1">Ken05/Tk1</strain>
    </source>
</reference>
<proteinExistence type="predicted"/>
<evidence type="ECO:0000313" key="1">
    <source>
        <dbReference type="EMBL" id="AJL34077.1"/>
    </source>
</evidence>
<organismHost>
    <name type="scientific">Potamochoerus larvatus</name>
    <name type="common">Bushpig</name>
    <dbReference type="NCBI Taxonomy" id="273792"/>
</organismHost>
<organismHost>
    <name type="scientific">Ornithodoros moubata</name>
    <name type="common">Soft tick</name>
    <name type="synonym">Argasid tick</name>
    <dbReference type="NCBI Taxonomy" id="6938"/>
</organismHost>
<dbReference type="EMBL" id="KM111294">
    <property type="protein sequence ID" value="AJL34077.1"/>
    <property type="molecule type" value="Genomic_DNA"/>
</dbReference>